<dbReference type="OrthoDB" id="25571at2759"/>
<evidence type="ECO:0000256" key="1">
    <source>
        <dbReference type="SAM" id="MobiDB-lite"/>
    </source>
</evidence>
<name>X6PAG1_RETFI</name>
<evidence type="ECO:0000313" key="2">
    <source>
        <dbReference type="EMBL" id="ETO35118.1"/>
    </source>
</evidence>
<protein>
    <recommendedName>
        <fullName evidence="4">Replication protein A C-terminal domain-containing protein</fullName>
    </recommendedName>
</protein>
<organism evidence="2 3">
    <name type="scientific">Reticulomyxa filosa</name>
    <dbReference type="NCBI Taxonomy" id="46433"/>
    <lineage>
        <taxon>Eukaryota</taxon>
        <taxon>Sar</taxon>
        <taxon>Rhizaria</taxon>
        <taxon>Retaria</taxon>
        <taxon>Foraminifera</taxon>
        <taxon>Monothalamids</taxon>
        <taxon>Reticulomyxidae</taxon>
        <taxon>Reticulomyxa</taxon>
    </lineage>
</organism>
<gene>
    <name evidence="2" type="ORF">RFI_01956</name>
</gene>
<dbReference type="EMBL" id="ASPP01001936">
    <property type="protein sequence ID" value="ETO35118.1"/>
    <property type="molecule type" value="Genomic_DNA"/>
</dbReference>
<dbReference type="SUPFAM" id="SSF46785">
    <property type="entry name" value="Winged helix' DNA-binding domain"/>
    <property type="match status" value="1"/>
</dbReference>
<comment type="caution">
    <text evidence="2">The sequence shown here is derived from an EMBL/GenBank/DDBJ whole genome shotgun (WGS) entry which is preliminary data.</text>
</comment>
<dbReference type="InterPro" id="IPR036390">
    <property type="entry name" value="WH_DNA-bd_sf"/>
</dbReference>
<feature type="compositionally biased region" description="Polar residues" evidence="1">
    <location>
        <begin position="1"/>
        <end position="13"/>
    </location>
</feature>
<evidence type="ECO:0000313" key="3">
    <source>
        <dbReference type="Proteomes" id="UP000023152"/>
    </source>
</evidence>
<keyword evidence="3" id="KW-1185">Reference proteome</keyword>
<feature type="region of interest" description="Disordered" evidence="1">
    <location>
        <begin position="1"/>
        <end position="33"/>
    </location>
</feature>
<accession>X6PAG1</accession>
<sequence>MTSGNKVTRTSSRPEPAEKEKTDKYGVVTERTQPTSTLIPHDWETTQEDIGSVQKEILTKIQNSKLTATNEGIDFYAILQLMRNRFSSKNANELQMHLQQLVDMGYLFNTIDNQHFKF</sequence>
<evidence type="ECO:0008006" key="4">
    <source>
        <dbReference type="Google" id="ProtNLM"/>
    </source>
</evidence>
<dbReference type="AlphaFoldDB" id="X6PAG1"/>
<proteinExistence type="predicted"/>
<dbReference type="InterPro" id="IPR036388">
    <property type="entry name" value="WH-like_DNA-bd_sf"/>
</dbReference>
<dbReference type="Proteomes" id="UP000023152">
    <property type="component" value="Unassembled WGS sequence"/>
</dbReference>
<reference evidence="2 3" key="1">
    <citation type="journal article" date="2013" name="Curr. Biol.">
        <title>The Genome of the Foraminiferan Reticulomyxa filosa.</title>
        <authorList>
            <person name="Glockner G."/>
            <person name="Hulsmann N."/>
            <person name="Schleicher M."/>
            <person name="Noegel A.A."/>
            <person name="Eichinger L."/>
            <person name="Gallinger C."/>
            <person name="Pawlowski J."/>
            <person name="Sierra R."/>
            <person name="Euteneuer U."/>
            <person name="Pillet L."/>
            <person name="Moustafa A."/>
            <person name="Platzer M."/>
            <person name="Groth M."/>
            <person name="Szafranski K."/>
            <person name="Schliwa M."/>
        </authorList>
    </citation>
    <scope>NUCLEOTIDE SEQUENCE [LARGE SCALE GENOMIC DNA]</scope>
</reference>
<dbReference type="Gene3D" id="1.10.10.10">
    <property type="entry name" value="Winged helix-like DNA-binding domain superfamily/Winged helix DNA-binding domain"/>
    <property type="match status" value="1"/>
</dbReference>
<feature type="compositionally biased region" description="Basic and acidic residues" evidence="1">
    <location>
        <begin position="15"/>
        <end position="24"/>
    </location>
</feature>